<evidence type="ECO:0000256" key="2">
    <source>
        <dbReference type="ARBA" id="ARBA00022801"/>
    </source>
</evidence>
<dbReference type="AlphaFoldDB" id="A0A7W9V1G1"/>
<dbReference type="RefSeq" id="WP_184578027.1">
    <property type="nucleotide sequence ID" value="NZ_JACHJL010000022.1"/>
</dbReference>
<protein>
    <submittedName>
        <fullName evidence="4">ADP-ribose pyrophosphatase</fullName>
        <ecNumber evidence="4">3.6.1.13</ecNumber>
    </submittedName>
</protein>
<organism evidence="4 5">
    <name type="scientific">Streptomyces zagrosensis</name>
    <dbReference type="NCBI Taxonomy" id="1042984"/>
    <lineage>
        <taxon>Bacteria</taxon>
        <taxon>Bacillati</taxon>
        <taxon>Actinomycetota</taxon>
        <taxon>Actinomycetes</taxon>
        <taxon>Kitasatosporales</taxon>
        <taxon>Streptomycetaceae</taxon>
        <taxon>Streptomyces</taxon>
    </lineage>
</organism>
<gene>
    <name evidence="4" type="ORF">FHS42_006351</name>
</gene>
<dbReference type="GO" id="GO:0006753">
    <property type="term" value="P:nucleoside phosphate metabolic process"/>
    <property type="evidence" value="ECO:0007669"/>
    <property type="project" value="TreeGrafter"/>
</dbReference>
<sequence length="220" mass="23872">MTPYGKLRAARPDLFVNLPDGIEILFGEDETEAAQRSVGADASEPVGIVYADQFVTIMRDAVRFPGGALGMYLRLVHTSATPGVVILPVVEPGQVVLIEHYRHATRAWHWEVPRGMGSPDTSAATDAARELREEIGAQAKELISLGDLHPDSGLLSSRVELYAARIDRTGALDTAEGIRRTLTVPWTTVEEMIATGSITDAFTIAVFTRARLAGLFTENE</sequence>
<dbReference type="EC" id="3.6.1.13" evidence="4"/>
<dbReference type="Gene3D" id="3.90.79.10">
    <property type="entry name" value="Nucleoside Triphosphate Pyrophosphohydrolase"/>
    <property type="match status" value="1"/>
</dbReference>
<dbReference type="InterPro" id="IPR000086">
    <property type="entry name" value="NUDIX_hydrolase_dom"/>
</dbReference>
<accession>A0A7W9V1G1</accession>
<evidence type="ECO:0000313" key="4">
    <source>
        <dbReference type="EMBL" id="MBB5939258.1"/>
    </source>
</evidence>
<dbReference type="InterPro" id="IPR015797">
    <property type="entry name" value="NUDIX_hydrolase-like_dom_sf"/>
</dbReference>
<dbReference type="Pfam" id="PF00293">
    <property type="entry name" value="NUDIX"/>
    <property type="match status" value="1"/>
</dbReference>
<dbReference type="SUPFAM" id="SSF55811">
    <property type="entry name" value="Nudix"/>
    <property type="match status" value="1"/>
</dbReference>
<comment type="caution">
    <text evidence="4">The sequence shown here is derived from an EMBL/GenBank/DDBJ whole genome shotgun (WGS) entry which is preliminary data.</text>
</comment>
<dbReference type="PROSITE" id="PS51462">
    <property type="entry name" value="NUDIX"/>
    <property type="match status" value="1"/>
</dbReference>
<proteinExistence type="predicted"/>
<reference evidence="4 5" key="1">
    <citation type="submission" date="2020-08" db="EMBL/GenBank/DDBJ databases">
        <title>Genomic Encyclopedia of Type Strains, Phase III (KMG-III): the genomes of soil and plant-associated and newly described type strains.</title>
        <authorList>
            <person name="Whitman W."/>
        </authorList>
    </citation>
    <scope>NUCLEOTIDE SEQUENCE [LARGE SCALE GENOMIC DNA]</scope>
    <source>
        <strain evidence="4 5">CECT 8305</strain>
    </source>
</reference>
<dbReference type="GO" id="GO:0005829">
    <property type="term" value="C:cytosol"/>
    <property type="evidence" value="ECO:0007669"/>
    <property type="project" value="TreeGrafter"/>
</dbReference>
<dbReference type="EMBL" id="JACHJL010000022">
    <property type="protein sequence ID" value="MBB5939258.1"/>
    <property type="molecule type" value="Genomic_DNA"/>
</dbReference>
<comment type="cofactor">
    <cofactor evidence="1">
        <name>Mg(2+)</name>
        <dbReference type="ChEBI" id="CHEBI:18420"/>
    </cofactor>
</comment>
<name>A0A7W9V1G1_9ACTN</name>
<feature type="domain" description="Nudix hydrolase" evidence="3">
    <location>
        <begin position="79"/>
        <end position="212"/>
    </location>
</feature>
<evidence type="ECO:0000259" key="3">
    <source>
        <dbReference type="PROSITE" id="PS51462"/>
    </source>
</evidence>
<keyword evidence="5" id="KW-1185">Reference proteome</keyword>
<evidence type="ECO:0000313" key="5">
    <source>
        <dbReference type="Proteomes" id="UP000588098"/>
    </source>
</evidence>
<dbReference type="GO" id="GO:0019693">
    <property type="term" value="P:ribose phosphate metabolic process"/>
    <property type="evidence" value="ECO:0007669"/>
    <property type="project" value="TreeGrafter"/>
</dbReference>
<dbReference type="PANTHER" id="PTHR11839">
    <property type="entry name" value="UDP/ADP-SUGAR PYROPHOSPHATASE"/>
    <property type="match status" value="1"/>
</dbReference>
<dbReference type="Proteomes" id="UP000588098">
    <property type="component" value="Unassembled WGS sequence"/>
</dbReference>
<evidence type="ECO:0000256" key="1">
    <source>
        <dbReference type="ARBA" id="ARBA00001946"/>
    </source>
</evidence>
<dbReference type="PANTHER" id="PTHR11839:SF18">
    <property type="entry name" value="NUDIX HYDROLASE DOMAIN-CONTAINING PROTEIN"/>
    <property type="match status" value="1"/>
</dbReference>
<keyword evidence="2 4" id="KW-0378">Hydrolase</keyword>
<dbReference type="CDD" id="cd03424">
    <property type="entry name" value="NUDIX_ADPRase_Nudt5_UGPPase_Nudt14"/>
    <property type="match status" value="1"/>
</dbReference>
<dbReference type="GO" id="GO:0047631">
    <property type="term" value="F:ADP-ribose diphosphatase activity"/>
    <property type="evidence" value="ECO:0007669"/>
    <property type="project" value="UniProtKB-EC"/>
</dbReference>